<evidence type="ECO:0000313" key="1">
    <source>
        <dbReference type="EMBL" id="MEJ8639590.1"/>
    </source>
</evidence>
<protein>
    <submittedName>
        <fullName evidence="1">Uncharacterized protein</fullName>
    </submittedName>
</protein>
<dbReference type="Proteomes" id="UP001377168">
    <property type="component" value="Unassembled WGS sequence"/>
</dbReference>
<reference evidence="1" key="1">
    <citation type="submission" date="2024-03" db="EMBL/GenBank/DDBJ databases">
        <title>Novel Streptomyces species of biotechnological and ecological value are a feature of Machair soil.</title>
        <authorList>
            <person name="Prole J.R."/>
            <person name="Goodfellow M."/>
            <person name="Allenby N."/>
            <person name="Ward A.C."/>
        </authorList>
    </citation>
    <scope>NUCLEOTIDE SEQUENCE</scope>
    <source>
        <strain evidence="1">MS2.AVA.5</strain>
    </source>
</reference>
<accession>A0ACC6Q788</accession>
<keyword evidence="2" id="KW-1185">Reference proteome</keyword>
<evidence type="ECO:0000313" key="2">
    <source>
        <dbReference type="Proteomes" id="UP001377168"/>
    </source>
</evidence>
<dbReference type="EMBL" id="JBBKAJ010000022">
    <property type="protein sequence ID" value="MEJ8639590.1"/>
    <property type="molecule type" value="Genomic_DNA"/>
</dbReference>
<sequence>MRVRLIAAGAAVVVMGPGVSASAATARGHALEGDWGGMVGFHHATVGNGYWFSCPPLRNTSDLPVEVLKAELLGAPAHWRTGEFRAARRSDTHGTTLAAYDASFVEDTDLVRDYSKEPVRIAPGEESPIYYLVRAEVLTSPVSGEAEGCRVTYRTGNRIHSQVLPTQFEVRAGD</sequence>
<name>A0ACC6Q788_9ACTN</name>
<proteinExistence type="predicted"/>
<gene>
    <name evidence="1" type="ORF">WKI67_40245</name>
</gene>
<comment type="caution">
    <text evidence="1">The sequence shown here is derived from an EMBL/GenBank/DDBJ whole genome shotgun (WGS) entry which is preliminary data.</text>
</comment>
<organism evidence="1 2">
    <name type="scientific">Streptomyces achmelvichensis</name>
    <dbReference type="NCBI Taxonomy" id="3134111"/>
    <lineage>
        <taxon>Bacteria</taxon>
        <taxon>Bacillati</taxon>
        <taxon>Actinomycetota</taxon>
        <taxon>Actinomycetes</taxon>
        <taxon>Kitasatosporales</taxon>
        <taxon>Streptomycetaceae</taxon>
        <taxon>Streptomyces</taxon>
    </lineage>
</organism>